<dbReference type="AlphaFoldDB" id="A0A089LV99"/>
<dbReference type="GO" id="GO:0010181">
    <property type="term" value="F:FMN binding"/>
    <property type="evidence" value="ECO:0007669"/>
    <property type="project" value="UniProtKB-UniRule"/>
</dbReference>
<comment type="caution">
    <text evidence="6">Lacks conserved residue(s) required for the propagation of feature annotation.</text>
</comment>
<evidence type="ECO:0000313" key="9">
    <source>
        <dbReference type="Proteomes" id="UP000029507"/>
    </source>
</evidence>
<comment type="catalytic activity">
    <reaction evidence="6">
        <text>2 a quinone + NADH + H(+) = 2 a 1,4-benzosemiquinone + NAD(+)</text>
        <dbReference type="Rhea" id="RHEA:65952"/>
        <dbReference type="ChEBI" id="CHEBI:15378"/>
        <dbReference type="ChEBI" id="CHEBI:57540"/>
        <dbReference type="ChEBI" id="CHEBI:57945"/>
        <dbReference type="ChEBI" id="CHEBI:132124"/>
        <dbReference type="ChEBI" id="CHEBI:134225"/>
    </reaction>
</comment>
<comment type="cofactor">
    <cofactor evidence="6">
        <name>FMN</name>
        <dbReference type="ChEBI" id="CHEBI:58210"/>
    </cofactor>
    <text evidence="6">Binds 1 FMN per subunit.</text>
</comment>
<keyword evidence="1 6" id="KW-0285">Flavoprotein</keyword>
<dbReference type="GO" id="GO:0016652">
    <property type="term" value="F:oxidoreductase activity, acting on NAD(P)H as acceptor"/>
    <property type="evidence" value="ECO:0007669"/>
    <property type="project" value="UniProtKB-UniRule"/>
</dbReference>
<dbReference type="KEGG" id="pste:PSTEL_14145"/>
<dbReference type="HAMAP" id="MF_01216">
    <property type="entry name" value="Azoreductase_type1"/>
    <property type="match status" value="1"/>
</dbReference>
<gene>
    <name evidence="6" type="primary">azoR</name>
    <name evidence="8" type="ORF">PSTEL_14145</name>
</gene>
<dbReference type="STRING" id="169760.PSTEL_14145"/>
<feature type="domain" description="Flavodoxin-like fold" evidence="7">
    <location>
        <begin position="2"/>
        <end position="202"/>
    </location>
</feature>
<sequence length="208" mass="23318">MSKVLFLKANNRSIEQSVTVKMYDAFVNAYRASHPDDQITELNLFDANLPYYDEQMMTGLYKLANGYEATADEQRLADLANTYLDQFLGADKVVIAFPLWNFTIPAQLLTYFFYLNQAGKTFKYTEQGPVGLVGDKKVALLQARGGVYSVAPMDGLEMSLNYVKNTLGFWGIQNPEVVVIEGHNQFPDRSQSIISEGLAEVTALANRF</sequence>
<protein>
    <recommendedName>
        <fullName evidence="6">FMN dependent NADH:quinone oxidoreductase</fullName>
        <ecNumber evidence="6">1.6.5.-</ecNumber>
    </recommendedName>
    <alternativeName>
        <fullName evidence="6">Azo-dye reductase</fullName>
    </alternativeName>
    <alternativeName>
        <fullName evidence="6">FMN-dependent NADH-azo compound oxidoreductase</fullName>
    </alternativeName>
    <alternativeName>
        <fullName evidence="6">FMN-dependent NADH-azoreductase</fullName>
        <ecNumber evidence="6">1.7.1.17</ecNumber>
    </alternativeName>
</protein>
<evidence type="ECO:0000256" key="3">
    <source>
        <dbReference type="ARBA" id="ARBA00023002"/>
    </source>
</evidence>
<evidence type="ECO:0000256" key="1">
    <source>
        <dbReference type="ARBA" id="ARBA00022630"/>
    </source>
</evidence>
<dbReference type="InterPro" id="IPR023048">
    <property type="entry name" value="NADH:quinone_OxRdtase_FMN_depd"/>
</dbReference>
<dbReference type="InterPro" id="IPR029039">
    <property type="entry name" value="Flavoprotein-like_sf"/>
</dbReference>
<keyword evidence="4 6" id="KW-0520">NAD</keyword>
<name>A0A089LV99_9BACL</name>
<evidence type="ECO:0000313" key="8">
    <source>
        <dbReference type="EMBL" id="AIQ64060.1"/>
    </source>
</evidence>
<dbReference type="EC" id="1.6.5.-" evidence="6"/>
<comment type="function">
    <text evidence="6">Quinone reductase that provides resistance to thiol-specific stress caused by electrophilic quinones.</text>
</comment>
<comment type="catalytic activity">
    <reaction evidence="5">
        <text>N,N-dimethyl-1,4-phenylenediamine + anthranilate + 2 NAD(+) = 2-(4-dimethylaminophenyl)diazenylbenzoate + 2 NADH + 2 H(+)</text>
        <dbReference type="Rhea" id="RHEA:55872"/>
        <dbReference type="ChEBI" id="CHEBI:15378"/>
        <dbReference type="ChEBI" id="CHEBI:15783"/>
        <dbReference type="ChEBI" id="CHEBI:16567"/>
        <dbReference type="ChEBI" id="CHEBI:57540"/>
        <dbReference type="ChEBI" id="CHEBI:57945"/>
        <dbReference type="ChEBI" id="CHEBI:71579"/>
        <dbReference type="EC" id="1.7.1.17"/>
    </reaction>
    <physiologicalReaction direction="right-to-left" evidence="5">
        <dbReference type="Rhea" id="RHEA:55874"/>
    </physiologicalReaction>
</comment>
<keyword evidence="2 6" id="KW-0288">FMN</keyword>
<evidence type="ECO:0000256" key="5">
    <source>
        <dbReference type="ARBA" id="ARBA00048542"/>
    </source>
</evidence>
<evidence type="ECO:0000256" key="6">
    <source>
        <dbReference type="HAMAP-Rule" id="MF_01216"/>
    </source>
</evidence>
<keyword evidence="3 6" id="KW-0560">Oxidoreductase</keyword>
<dbReference type="InterPro" id="IPR003680">
    <property type="entry name" value="Flavodoxin_fold"/>
</dbReference>
<comment type="function">
    <text evidence="6">Also exhibits azoreductase activity. Catalyzes the reductive cleavage of the azo bond in aromatic azo compounds to the corresponding amines.</text>
</comment>
<organism evidence="8 9">
    <name type="scientific">Paenibacillus stellifer</name>
    <dbReference type="NCBI Taxonomy" id="169760"/>
    <lineage>
        <taxon>Bacteria</taxon>
        <taxon>Bacillati</taxon>
        <taxon>Bacillota</taxon>
        <taxon>Bacilli</taxon>
        <taxon>Bacillales</taxon>
        <taxon>Paenibacillaceae</taxon>
        <taxon>Paenibacillus</taxon>
    </lineage>
</organism>
<dbReference type="InterPro" id="IPR050104">
    <property type="entry name" value="FMN-dep_NADH:Q_OxRdtase_AzoR1"/>
</dbReference>
<evidence type="ECO:0000259" key="7">
    <source>
        <dbReference type="Pfam" id="PF02525"/>
    </source>
</evidence>
<accession>A0A089LV99</accession>
<dbReference type="RefSeq" id="WP_038696054.1">
    <property type="nucleotide sequence ID" value="NZ_CP009286.1"/>
</dbReference>
<dbReference type="HOGENOM" id="CLU_088964_3_0_9"/>
<dbReference type="PANTHER" id="PTHR43741:SF4">
    <property type="entry name" value="FMN-DEPENDENT NADH:QUINONE OXIDOREDUCTASE"/>
    <property type="match status" value="1"/>
</dbReference>
<reference evidence="8 9" key="1">
    <citation type="submission" date="2014-08" db="EMBL/GenBank/DDBJ databases">
        <title>Comparative genomics of the Paenibacillus odorifer group.</title>
        <authorList>
            <person name="den Bakker H.C."/>
            <person name="Tsai Y.-C."/>
            <person name="Martin N."/>
            <person name="Korlach J."/>
            <person name="Wiedmann M."/>
        </authorList>
    </citation>
    <scope>NUCLEOTIDE SEQUENCE [LARGE SCALE GENOMIC DNA]</scope>
    <source>
        <strain evidence="8 9">DSM 14472</strain>
    </source>
</reference>
<dbReference type="SUPFAM" id="SSF52218">
    <property type="entry name" value="Flavoproteins"/>
    <property type="match status" value="1"/>
</dbReference>
<comment type="similarity">
    <text evidence="6">Belongs to the azoreductase type 1 family.</text>
</comment>
<proteinExistence type="inferred from homology"/>
<dbReference type="NCBIfam" id="NF010075">
    <property type="entry name" value="PRK13556.1"/>
    <property type="match status" value="1"/>
</dbReference>
<dbReference type="GO" id="GO:0016655">
    <property type="term" value="F:oxidoreductase activity, acting on NAD(P)H, quinone or similar compound as acceptor"/>
    <property type="evidence" value="ECO:0007669"/>
    <property type="project" value="InterPro"/>
</dbReference>
<dbReference type="PANTHER" id="PTHR43741">
    <property type="entry name" value="FMN-DEPENDENT NADH-AZOREDUCTASE 1"/>
    <property type="match status" value="1"/>
</dbReference>
<dbReference type="Proteomes" id="UP000029507">
    <property type="component" value="Chromosome"/>
</dbReference>
<dbReference type="EC" id="1.7.1.17" evidence="6"/>
<dbReference type="Pfam" id="PF02525">
    <property type="entry name" value="Flavodoxin_2"/>
    <property type="match status" value="1"/>
</dbReference>
<dbReference type="Gene3D" id="3.40.50.360">
    <property type="match status" value="1"/>
</dbReference>
<dbReference type="GO" id="GO:0009055">
    <property type="term" value="F:electron transfer activity"/>
    <property type="evidence" value="ECO:0007669"/>
    <property type="project" value="UniProtKB-UniRule"/>
</dbReference>
<evidence type="ECO:0000256" key="4">
    <source>
        <dbReference type="ARBA" id="ARBA00023027"/>
    </source>
</evidence>
<comment type="subunit">
    <text evidence="6">Homodimer.</text>
</comment>
<keyword evidence="9" id="KW-1185">Reference proteome</keyword>
<dbReference type="EMBL" id="CP009286">
    <property type="protein sequence ID" value="AIQ64060.1"/>
    <property type="molecule type" value="Genomic_DNA"/>
</dbReference>
<evidence type="ECO:0000256" key="2">
    <source>
        <dbReference type="ARBA" id="ARBA00022643"/>
    </source>
</evidence>
<dbReference type="OrthoDB" id="9805013at2"/>